<reference evidence="8 9" key="1">
    <citation type="journal article" date="2024" name="IMA Fungus">
        <title>Apiospora arundinis, a panoply of carbohydrate-active enzymes and secondary metabolites.</title>
        <authorList>
            <person name="Sorensen T."/>
            <person name="Petersen C."/>
            <person name="Muurmann A.T."/>
            <person name="Christiansen J.V."/>
            <person name="Brundto M.L."/>
            <person name="Overgaard C.K."/>
            <person name="Boysen A.T."/>
            <person name="Wollenberg R.D."/>
            <person name="Larsen T.O."/>
            <person name="Sorensen J.L."/>
            <person name="Nielsen K.L."/>
            <person name="Sondergaard T.E."/>
        </authorList>
    </citation>
    <scope>NUCLEOTIDE SEQUENCE [LARGE SCALE GENOMIC DNA]</scope>
    <source>
        <strain evidence="8 9">AAU 773</strain>
    </source>
</reference>
<dbReference type="Proteomes" id="UP001390339">
    <property type="component" value="Unassembled WGS sequence"/>
</dbReference>
<dbReference type="Gene3D" id="1.20.1250.20">
    <property type="entry name" value="MFS general substrate transporter like domains"/>
    <property type="match status" value="2"/>
</dbReference>
<evidence type="ECO:0000256" key="2">
    <source>
        <dbReference type="ARBA" id="ARBA00022448"/>
    </source>
</evidence>
<feature type="transmembrane region" description="Helical" evidence="7">
    <location>
        <begin position="196"/>
        <end position="215"/>
    </location>
</feature>
<evidence type="ECO:0000256" key="7">
    <source>
        <dbReference type="SAM" id="Phobius"/>
    </source>
</evidence>
<evidence type="ECO:0000256" key="5">
    <source>
        <dbReference type="ARBA" id="ARBA00023136"/>
    </source>
</evidence>
<dbReference type="PANTHER" id="PTHR43791">
    <property type="entry name" value="PERMEASE-RELATED"/>
    <property type="match status" value="1"/>
</dbReference>
<keyword evidence="3 7" id="KW-0812">Transmembrane</keyword>
<sequence length="505" mass="56262">MGHPQTSQGAKAVRGDDVATEEKLETSVSHASSIGDIESSPTEPPARLFDDDKDMAARVRHRIDWRLIPALGLMYGISLMDRKNVSNAAIAGMLADLDMRTGVSYNVVNMSFFITYILLQPLMVIACRRLGPRLFLPSICVAWGAVIIGFGFAHNWHTLVPLRLLLGGLEAGFFPGCLFLMSCWYTRYEVARRYSLFYGIGSFSSALAGILAYGLQQLDGNVGLQGWRWIFIIEGVLTCAIAIFSFSFLVRFPDQEKEKPSWRFLSEDQLAFLIGRLQADRGDAESETFTWNRFLQPATEWYIYVFPLILFLVTTVSYAFAFTLPIILRDNLGFSVAMSQCLGAPPYAASIFVMYGVNWYGDHKKQRGPILVFLSLVSLVGLPIMGFVDNPWIKYFGVFVTVSGTNSCIPSVMAYQANNIRGQWRRAFCSAALTGIGGVGGIAGAFMFRAQDQPRYIPGFVSCMVCNILVMVLVAGQTLYFRKKNLQADRGQCVLLEDPNFRFTI</sequence>
<feature type="transmembrane region" description="Helical" evidence="7">
    <location>
        <begin position="456"/>
        <end position="481"/>
    </location>
</feature>
<accession>A0ABR2IWH5</accession>
<proteinExistence type="predicted"/>
<evidence type="ECO:0000313" key="8">
    <source>
        <dbReference type="EMBL" id="KAK8868992.1"/>
    </source>
</evidence>
<keyword evidence="9" id="KW-1185">Reference proteome</keyword>
<dbReference type="EMBL" id="JAPCWZ010000004">
    <property type="protein sequence ID" value="KAK8868992.1"/>
    <property type="molecule type" value="Genomic_DNA"/>
</dbReference>
<gene>
    <name evidence="8" type="ORF">PGQ11_007570</name>
</gene>
<feature type="transmembrane region" description="Helical" evidence="7">
    <location>
        <begin position="334"/>
        <end position="357"/>
    </location>
</feature>
<dbReference type="InterPro" id="IPR011701">
    <property type="entry name" value="MFS"/>
</dbReference>
<feature type="transmembrane region" description="Helical" evidence="7">
    <location>
        <begin position="227"/>
        <end position="250"/>
    </location>
</feature>
<evidence type="ECO:0000313" key="9">
    <source>
        <dbReference type="Proteomes" id="UP001390339"/>
    </source>
</evidence>
<evidence type="ECO:0000256" key="3">
    <source>
        <dbReference type="ARBA" id="ARBA00022692"/>
    </source>
</evidence>
<dbReference type="Pfam" id="PF07690">
    <property type="entry name" value="MFS_1"/>
    <property type="match status" value="1"/>
</dbReference>
<evidence type="ECO:0000256" key="1">
    <source>
        <dbReference type="ARBA" id="ARBA00004141"/>
    </source>
</evidence>
<feature type="transmembrane region" description="Helical" evidence="7">
    <location>
        <begin position="134"/>
        <end position="152"/>
    </location>
</feature>
<protein>
    <submittedName>
        <fullName evidence="8">MFS general substrate transporter</fullName>
    </submittedName>
</protein>
<dbReference type="SUPFAM" id="SSF103473">
    <property type="entry name" value="MFS general substrate transporter"/>
    <property type="match status" value="1"/>
</dbReference>
<name>A0ABR2IWH5_9PEZI</name>
<keyword evidence="2" id="KW-0813">Transport</keyword>
<feature type="transmembrane region" description="Helical" evidence="7">
    <location>
        <begin position="164"/>
        <end position="184"/>
    </location>
</feature>
<feature type="transmembrane region" description="Helical" evidence="7">
    <location>
        <begin position="107"/>
        <end position="127"/>
    </location>
</feature>
<evidence type="ECO:0000256" key="4">
    <source>
        <dbReference type="ARBA" id="ARBA00022989"/>
    </source>
</evidence>
<evidence type="ECO:0000256" key="6">
    <source>
        <dbReference type="SAM" id="MobiDB-lite"/>
    </source>
</evidence>
<feature type="transmembrane region" description="Helical" evidence="7">
    <location>
        <begin position="369"/>
        <end position="388"/>
    </location>
</feature>
<organism evidence="8 9">
    <name type="scientific">Apiospora arundinis</name>
    <dbReference type="NCBI Taxonomy" id="335852"/>
    <lineage>
        <taxon>Eukaryota</taxon>
        <taxon>Fungi</taxon>
        <taxon>Dikarya</taxon>
        <taxon>Ascomycota</taxon>
        <taxon>Pezizomycotina</taxon>
        <taxon>Sordariomycetes</taxon>
        <taxon>Xylariomycetidae</taxon>
        <taxon>Amphisphaeriales</taxon>
        <taxon>Apiosporaceae</taxon>
        <taxon>Apiospora</taxon>
    </lineage>
</organism>
<feature type="region of interest" description="Disordered" evidence="6">
    <location>
        <begin position="1"/>
        <end position="49"/>
    </location>
</feature>
<feature type="compositionally biased region" description="Basic and acidic residues" evidence="6">
    <location>
        <begin position="13"/>
        <end position="25"/>
    </location>
</feature>
<comment type="caution">
    <text evidence="8">The sequence shown here is derived from an EMBL/GenBank/DDBJ whole genome shotgun (WGS) entry which is preliminary data.</text>
</comment>
<feature type="transmembrane region" description="Helical" evidence="7">
    <location>
        <begin position="63"/>
        <end position="80"/>
    </location>
</feature>
<feature type="transmembrane region" description="Helical" evidence="7">
    <location>
        <begin position="427"/>
        <end position="450"/>
    </location>
</feature>
<feature type="transmembrane region" description="Helical" evidence="7">
    <location>
        <begin position="301"/>
        <end position="328"/>
    </location>
</feature>
<comment type="subcellular location">
    <subcellularLocation>
        <location evidence="1">Membrane</location>
        <topology evidence="1">Multi-pass membrane protein</topology>
    </subcellularLocation>
</comment>
<keyword evidence="4 7" id="KW-1133">Transmembrane helix</keyword>
<feature type="transmembrane region" description="Helical" evidence="7">
    <location>
        <begin position="394"/>
        <end position="415"/>
    </location>
</feature>
<keyword evidence="5 7" id="KW-0472">Membrane</keyword>
<dbReference type="PANTHER" id="PTHR43791:SF47">
    <property type="entry name" value="MAJOR FACILITATOR SUPERFAMILY (MFS) PROFILE DOMAIN-CONTAINING PROTEIN-RELATED"/>
    <property type="match status" value="1"/>
</dbReference>
<dbReference type="InterPro" id="IPR036259">
    <property type="entry name" value="MFS_trans_sf"/>
</dbReference>